<evidence type="ECO:0000313" key="1">
    <source>
        <dbReference type="EMBL" id="OAF07705.1"/>
    </source>
</evidence>
<dbReference type="AlphaFoldDB" id="A0A176YL10"/>
<dbReference type="EMBL" id="LSEF01000109">
    <property type="protein sequence ID" value="OAF07705.1"/>
    <property type="molecule type" value="Genomic_DNA"/>
</dbReference>
<gene>
    <name evidence="1" type="ORF">AXW67_29570</name>
</gene>
<reference evidence="1 2" key="1">
    <citation type="submission" date="2016-02" db="EMBL/GenBank/DDBJ databases">
        <title>Draft genome sequence of the strain BR 10247T Bradyrhizobium neotropicale isolated from nodules of Centrolobium paraense.</title>
        <authorList>
            <person name="Simoes-Araujo J.L."/>
            <person name="Barauna A.C."/>
            <person name="Silva K."/>
            <person name="Zilli J.E."/>
        </authorList>
    </citation>
    <scope>NUCLEOTIDE SEQUENCE [LARGE SCALE GENOMIC DNA]</scope>
    <source>
        <strain evidence="1 2">BR 10247</strain>
    </source>
</reference>
<organism evidence="1 2">
    <name type="scientific">Bradyrhizobium neotropicale</name>
    <dbReference type="NCBI Taxonomy" id="1497615"/>
    <lineage>
        <taxon>Bacteria</taxon>
        <taxon>Pseudomonadati</taxon>
        <taxon>Pseudomonadota</taxon>
        <taxon>Alphaproteobacteria</taxon>
        <taxon>Hyphomicrobiales</taxon>
        <taxon>Nitrobacteraceae</taxon>
        <taxon>Bradyrhizobium</taxon>
    </lineage>
</organism>
<protein>
    <submittedName>
        <fullName evidence="1">Uncharacterized protein</fullName>
    </submittedName>
</protein>
<proteinExistence type="predicted"/>
<dbReference type="Proteomes" id="UP000077173">
    <property type="component" value="Unassembled WGS sequence"/>
</dbReference>
<accession>A0A176YL10</accession>
<name>A0A176YL10_9BRAD</name>
<keyword evidence="2" id="KW-1185">Reference proteome</keyword>
<comment type="caution">
    <text evidence="1">The sequence shown here is derived from an EMBL/GenBank/DDBJ whole genome shotgun (WGS) entry which is preliminary data.</text>
</comment>
<sequence length="115" mass="13538">MYPWRQLQQDARDGDLFVCHLAREAKPLIDPDNYLVKLQSAFQFRPRYQGEIDRATDFGMYLARFGDELNSILLTRRALWCIRTILIARSAERRDPLFAPQLLAEHSNRLRPATF</sequence>
<evidence type="ECO:0000313" key="2">
    <source>
        <dbReference type="Proteomes" id="UP000077173"/>
    </source>
</evidence>